<dbReference type="AlphaFoldDB" id="A0A1J9QHS5"/>
<evidence type="ECO:0000313" key="1">
    <source>
        <dbReference type="EMBL" id="OJD15695.1"/>
    </source>
</evidence>
<dbReference type="STRING" id="1447872.A0A1J9QHS5"/>
<reference evidence="1 2" key="1">
    <citation type="submission" date="2015-07" db="EMBL/GenBank/DDBJ databases">
        <title>Emmonsia species relationships and genome sequence.</title>
        <authorList>
            <consortium name="The Broad Institute Genomics Platform"/>
            <person name="Cuomo C.A."/>
            <person name="Munoz J.F."/>
            <person name="Imamovic A."/>
            <person name="Priest M.E."/>
            <person name="Young S."/>
            <person name="Clay O.K."/>
            <person name="McEwen J.G."/>
        </authorList>
    </citation>
    <scope>NUCLEOTIDE SEQUENCE [LARGE SCALE GENOMIC DNA]</scope>
    <source>
        <strain evidence="1 2">UAMH 9510</strain>
    </source>
</reference>
<dbReference type="Proteomes" id="UP000182235">
    <property type="component" value="Unassembled WGS sequence"/>
</dbReference>
<keyword evidence="2" id="KW-1185">Reference proteome</keyword>
<dbReference type="OrthoDB" id="4368687at2759"/>
<comment type="caution">
    <text evidence="1">The sequence shown here is derived from an EMBL/GenBank/DDBJ whole genome shotgun (WGS) entry which is preliminary data.</text>
</comment>
<protein>
    <submittedName>
        <fullName evidence="1">Uncharacterized protein</fullName>
    </submittedName>
</protein>
<sequence length="154" mass="17286">MTFDRSTPYVQTLAGSVAGKPVHIPTTKSTVHQAMKGEWETSREKAKHGRDLFRLGARPGKAILDTHMGTRKVISAAVTQMRTGKISLRAYLHAIKKADTDKCQCGRNRRPCDTTFWNAGTGQKDDTECGQANLHAWALNAFSIARQWRYKQQR</sequence>
<evidence type="ECO:0000313" key="2">
    <source>
        <dbReference type="Proteomes" id="UP000182235"/>
    </source>
</evidence>
<dbReference type="VEuPathDB" id="FungiDB:AJ78_04071"/>
<proteinExistence type="predicted"/>
<gene>
    <name evidence="1" type="ORF">AJ78_04071</name>
</gene>
<organism evidence="1 2">
    <name type="scientific">Emergomyces pasteurianus Ep9510</name>
    <dbReference type="NCBI Taxonomy" id="1447872"/>
    <lineage>
        <taxon>Eukaryota</taxon>
        <taxon>Fungi</taxon>
        <taxon>Dikarya</taxon>
        <taxon>Ascomycota</taxon>
        <taxon>Pezizomycotina</taxon>
        <taxon>Eurotiomycetes</taxon>
        <taxon>Eurotiomycetidae</taxon>
        <taxon>Onygenales</taxon>
        <taxon>Ajellomycetaceae</taxon>
        <taxon>Emergomyces</taxon>
    </lineage>
</organism>
<name>A0A1J9QHS5_9EURO</name>
<accession>A0A1J9QHS5</accession>
<dbReference type="EMBL" id="LGRN01000142">
    <property type="protein sequence ID" value="OJD15695.1"/>
    <property type="molecule type" value="Genomic_DNA"/>
</dbReference>